<evidence type="ECO:0000313" key="5">
    <source>
        <dbReference type="WBParaSite" id="MBELARI_LOCUS10192"/>
    </source>
</evidence>
<keyword evidence="4" id="KW-1185">Reference proteome</keyword>
<keyword evidence="2" id="KW-0732">Signal</keyword>
<dbReference type="Pfam" id="PF01549">
    <property type="entry name" value="ShK"/>
    <property type="match status" value="1"/>
</dbReference>
<organism evidence="4 5">
    <name type="scientific">Mesorhabditis belari</name>
    <dbReference type="NCBI Taxonomy" id="2138241"/>
    <lineage>
        <taxon>Eukaryota</taxon>
        <taxon>Metazoa</taxon>
        <taxon>Ecdysozoa</taxon>
        <taxon>Nematoda</taxon>
        <taxon>Chromadorea</taxon>
        <taxon>Rhabditida</taxon>
        <taxon>Rhabditina</taxon>
        <taxon>Rhabditomorpha</taxon>
        <taxon>Rhabditoidea</taxon>
        <taxon>Rhabditidae</taxon>
        <taxon>Mesorhabditinae</taxon>
        <taxon>Mesorhabditis</taxon>
    </lineage>
</organism>
<feature type="region of interest" description="Disordered" evidence="1">
    <location>
        <begin position="109"/>
        <end position="135"/>
    </location>
</feature>
<feature type="signal peptide" evidence="2">
    <location>
        <begin position="1"/>
        <end position="18"/>
    </location>
</feature>
<feature type="chain" id="PRO_5042225436" evidence="2">
    <location>
        <begin position="19"/>
        <end position="135"/>
    </location>
</feature>
<dbReference type="PROSITE" id="PS51257">
    <property type="entry name" value="PROKAR_LIPOPROTEIN"/>
    <property type="match status" value="1"/>
</dbReference>
<reference evidence="5" key="1">
    <citation type="submission" date="2024-02" db="UniProtKB">
        <authorList>
            <consortium name="WormBaseParasite"/>
        </authorList>
    </citation>
    <scope>IDENTIFICATION</scope>
</reference>
<evidence type="ECO:0000313" key="4">
    <source>
        <dbReference type="Proteomes" id="UP000887575"/>
    </source>
</evidence>
<evidence type="ECO:0000256" key="2">
    <source>
        <dbReference type="SAM" id="SignalP"/>
    </source>
</evidence>
<evidence type="ECO:0000256" key="1">
    <source>
        <dbReference type="SAM" id="MobiDB-lite"/>
    </source>
</evidence>
<evidence type="ECO:0000259" key="3">
    <source>
        <dbReference type="Pfam" id="PF01549"/>
    </source>
</evidence>
<dbReference type="Proteomes" id="UP000887575">
    <property type="component" value="Unassembled WGS sequence"/>
</dbReference>
<protein>
    <submittedName>
        <fullName evidence="5">ShKT domain-containing protein</fullName>
    </submittedName>
</protein>
<dbReference type="AlphaFoldDB" id="A0AAF3E8E7"/>
<dbReference type="WBParaSite" id="MBELARI_LOCUS10192">
    <property type="protein sequence ID" value="MBELARI_LOCUS10192"/>
    <property type="gene ID" value="MBELARI_LOCUS10192"/>
</dbReference>
<accession>A0AAF3E8E7</accession>
<proteinExistence type="predicted"/>
<sequence>MHRLLITLSSVAIAVVFSTSSCPDLAVMCPKNTMMCGNNMYGALMKVYCVESCGFACDSNYRGCADAPGATCSSSACTPTDPTGHYNMVVNCSLTCGNCQPGSKVAHINQRRSVSEPMSSEPTGAPTGSSPRPME</sequence>
<feature type="compositionally biased region" description="Polar residues" evidence="1">
    <location>
        <begin position="116"/>
        <end position="135"/>
    </location>
</feature>
<dbReference type="InterPro" id="IPR003582">
    <property type="entry name" value="ShKT_dom"/>
</dbReference>
<name>A0AAF3E8E7_9BILA</name>
<feature type="domain" description="ShKT" evidence="3">
    <location>
        <begin position="21"/>
        <end position="55"/>
    </location>
</feature>